<proteinExistence type="predicted"/>
<feature type="region of interest" description="Disordered" evidence="1">
    <location>
        <begin position="40"/>
        <end position="67"/>
    </location>
</feature>
<evidence type="ECO:0000313" key="2">
    <source>
        <dbReference type="EMBL" id="WFP94918.1"/>
    </source>
</evidence>
<reference evidence="2 3" key="1">
    <citation type="submission" date="2023-03" db="EMBL/GenBank/DDBJ databases">
        <title>Comparative genome and transcriptome analysis combination mining strategies for increasing vitamin B12 production of Ensifer adhaerens strain.</title>
        <authorList>
            <person name="Yongheng L."/>
        </authorList>
    </citation>
    <scope>NUCLEOTIDE SEQUENCE [LARGE SCALE GENOMIC DNA]</scope>
    <source>
        <strain evidence="2 3">Casida A-T305</strain>
        <plasmid evidence="2 3">unnamedB</plasmid>
    </source>
</reference>
<geneLocation type="plasmid" evidence="2 3">
    <name>unnamedB</name>
</geneLocation>
<dbReference type="EMBL" id="CP121310">
    <property type="protein sequence ID" value="WFP94918.1"/>
    <property type="molecule type" value="Genomic_DNA"/>
</dbReference>
<feature type="compositionally biased region" description="Basic and acidic residues" evidence="1">
    <location>
        <begin position="57"/>
        <end position="67"/>
    </location>
</feature>
<dbReference type="Proteomes" id="UP001214094">
    <property type="component" value="Plasmid unnamedB"/>
</dbReference>
<dbReference type="GeneID" id="29522312"/>
<evidence type="ECO:0000256" key="1">
    <source>
        <dbReference type="SAM" id="MobiDB-lite"/>
    </source>
</evidence>
<accession>A0ABY8HS42</accession>
<evidence type="ECO:0000313" key="3">
    <source>
        <dbReference type="Proteomes" id="UP001214094"/>
    </source>
</evidence>
<protein>
    <submittedName>
        <fullName evidence="2">Uncharacterized protein</fullName>
    </submittedName>
</protein>
<keyword evidence="2" id="KW-0614">Plasmid</keyword>
<sequence>MRQQTRPFVVEIKPSRKPQNTAQKASIWGKMDLRVTDEPIAANSAEQGPSAATDVVAQRRSERPSVA</sequence>
<name>A0ABY8HS42_ENSAD</name>
<keyword evidence="3" id="KW-1185">Reference proteome</keyword>
<gene>
    <name evidence="2" type="ORF">P4B07_34685</name>
</gene>
<dbReference type="RefSeq" id="WP_034796825.1">
    <property type="nucleotide sequence ID" value="NZ_CP015882.1"/>
</dbReference>
<organism evidence="2 3">
    <name type="scientific">Ensifer adhaerens</name>
    <name type="common">Sinorhizobium morelense</name>
    <dbReference type="NCBI Taxonomy" id="106592"/>
    <lineage>
        <taxon>Bacteria</taxon>
        <taxon>Pseudomonadati</taxon>
        <taxon>Pseudomonadota</taxon>
        <taxon>Alphaproteobacteria</taxon>
        <taxon>Hyphomicrobiales</taxon>
        <taxon>Rhizobiaceae</taxon>
        <taxon>Sinorhizobium/Ensifer group</taxon>
        <taxon>Ensifer</taxon>
    </lineage>
</organism>